<dbReference type="AlphaFoldDB" id="A0A3P5XHM7"/>
<organism evidence="2 3">
    <name type="scientific">Pseudogemmobacter humi</name>
    <dbReference type="NCBI Taxonomy" id="2483812"/>
    <lineage>
        <taxon>Bacteria</taxon>
        <taxon>Pseudomonadati</taxon>
        <taxon>Pseudomonadota</taxon>
        <taxon>Alphaproteobacteria</taxon>
        <taxon>Rhodobacterales</taxon>
        <taxon>Paracoccaceae</taxon>
        <taxon>Pseudogemmobacter</taxon>
    </lineage>
</organism>
<feature type="compositionally biased region" description="Basic and acidic residues" evidence="1">
    <location>
        <begin position="215"/>
        <end position="226"/>
    </location>
</feature>
<dbReference type="Proteomes" id="UP000277498">
    <property type="component" value="Unassembled WGS sequence"/>
</dbReference>
<evidence type="ECO:0000256" key="1">
    <source>
        <dbReference type="SAM" id="MobiDB-lite"/>
    </source>
</evidence>
<feature type="region of interest" description="Disordered" evidence="1">
    <location>
        <begin position="1"/>
        <end position="37"/>
    </location>
</feature>
<protein>
    <recommendedName>
        <fullName evidence="4">Tetratricopeptide repeat protein</fullName>
    </recommendedName>
</protein>
<evidence type="ECO:0000313" key="3">
    <source>
        <dbReference type="Proteomes" id="UP000277498"/>
    </source>
</evidence>
<keyword evidence="3" id="KW-1185">Reference proteome</keyword>
<dbReference type="EMBL" id="UXAW01000057">
    <property type="protein sequence ID" value="VDC27110.1"/>
    <property type="molecule type" value="Genomic_DNA"/>
</dbReference>
<evidence type="ECO:0000313" key="2">
    <source>
        <dbReference type="EMBL" id="VDC27110.1"/>
    </source>
</evidence>
<evidence type="ECO:0008006" key="4">
    <source>
        <dbReference type="Google" id="ProtNLM"/>
    </source>
</evidence>
<accession>A0A3P5XHM7</accession>
<reference evidence="2 3" key="1">
    <citation type="submission" date="2018-11" db="EMBL/GenBank/DDBJ databases">
        <authorList>
            <person name="Criscuolo A."/>
        </authorList>
    </citation>
    <scope>NUCLEOTIDE SEQUENCE [LARGE SCALE GENOMIC DNA]</scope>
    <source>
        <strain evidence="2">ACIP111625</strain>
    </source>
</reference>
<feature type="region of interest" description="Disordered" evidence="1">
    <location>
        <begin position="201"/>
        <end position="226"/>
    </location>
</feature>
<proteinExistence type="predicted"/>
<gene>
    <name evidence="2" type="ORF">XINFAN_01779</name>
</gene>
<sequence length="252" mass="27724">MLTHATERPPATAQGGNGEGLRDLPADPRGGNAFGGEEPGASNCFSGIFHETRSAASLAGGQPRPAHTVCWRDCDLNWERLQERALGALRDGRPALAAWNWRLAWLVARMRFDRRDPRQAASLANLGLAARLAGRERLACRRYAAALRRWGTVPAWIDTMTIARRGRSSLFHLQSEALHWDAYERSLRSDAMRLARDVASRLNAASRSQPPPGRTGDRWPGEKPATFDDLRKFLGAALLIAADTPGPDDNQD</sequence>
<name>A0A3P5XHM7_9RHOB</name>